<proteinExistence type="predicted"/>
<name>A0A833T6K7_PHYIN</name>
<dbReference type="PANTHER" id="PTHR31569:SF4">
    <property type="entry name" value="SWIM-TYPE DOMAIN-CONTAINING PROTEIN"/>
    <property type="match status" value="1"/>
</dbReference>
<dbReference type="InterPro" id="IPR018289">
    <property type="entry name" value="MULE_transposase_dom"/>
</dbReference>
<evidence type="ECO:0000313" key="2">
    <source>
        <dbReference type="EMBL" id="KAF4040635.1"/>
    </source>
</evidence>
<keyword evidence="3" id="KW-1185">Reference proteome</keyword>
<reference evidence="2" key="1">
    <citation type="submission" date="2020-04" db="EMBL/GenBank/DDBJ databases">
        <title>Hybrid Assembly of Korean Phytophthora infestans isolates.</title>
        <authorList>
            <person name="Prokchorchik M."/>
            <person name="Lee Y."/>
            <person name="Seo J."/>
            <person name="Cho J.-H."/>
            <person name="Park Y.-E."/>
            <person name="Jang D.-C."/>
            <person name="Im J.-S."/>
            <person name="Choi J.-G."/>
            <person name="Park H.-J."/>
            <person name="Lee G.-B."/>
            <person name="Lee Y.-G."/>
            <person name="Hong S.-Y."/>
            <person name="Cho K."/>
            <person name="Sohn K.H."/>
        </authorList>
    </citation>
    <scope>NUCLEOTIDE SEQUENCE</scope>
    <source>
        <strain evidence="2">KR_1_A1</strain>
    </source>
</reference>
<dbReference type="Pfam" id="PF10551">
    <property type="entry name" value="MULE"/>
    <property type="match status" value="1"/>
</dbReference>
<protein>
    <submittedName>
        <fullName evidence="2">MULE transposase domain-containing protein</fullName>
    </submittedName>
</protein>
<feature type="domain" description="MULE transposase" evidence="1">
    <location>
        <begin position="13"/>
        <end position="108"/>
    </location>
</feature>
<dbReference type="PANTHER" id="PTHR31569">
    <property type="entry name" value="SWIM-TYPE DOMAIN-CONTAINING PROTEIN"/>
    <property type="match status" value="1"/>
</dbReference>
<evidence type="ECO:0000313" key="3">
    <source>
        <dbReference type="Proteomes" id="UP000602510"/>
    </source>
</evidence>
<dbReference type="InterPro" id="IPR052579">
    <property type="entry name" value="Zinc_finger_SWIM"/>
</dbReference>
<sequence length="137" mass="15658">MVVAIYRENPDILLLDCTYPTKRFNLPLLTIVGITAANATIRAAQVFMSGEKSEDYAWELQQLKNLMVRHEVAFPRVFFCDRDLALLNSLESVFSVGPVLLCLRYVTKAVEAHVRSHGIPRVFDLKVSKHRNPTWKN</sequence>
<accession>A0A833T6K7</accession>
<dbReference type="AlphaFoldDB" id="A0A833T6K7"/>
<organism evidence="2 3">
    <name type="scientific">Phytophthora infestans</name>
    <name type="common">Potato late blight agent</name>
    <name type="synonym">Botrytis infestans</name>
    <dbReference type="NCBI Taxonomy" id="4787"/>
    <lineage>
        <taxon>Eukaryota</taxon>
        <taxon>Sar</taxon>
        <taxon>Stramenopiles</taxon>
        <taxon>Oomycota</taxon>
        <taxon>Peronosporomycetes</taxon>
        <taxon>Peronosporales</taxon>
        <taxon>Peronosporaceae</taxon>
        <taxon>Phytophthora</taxon>
    </lineage>
</organism>
<gene>
    <name evidence="2" type="ORF">GN244_ATG07146</name>
</gene>
<evidence type="ECO:0000259" key="1">
    <source>
        <dbReference type="Pfam" id="PF10551"/>
    </source>
</evidence>
<dbReference type="Proteomes" id="UP000602510">
    <property type="component" value="Unassembled WGS sequence"/>
</dbReference>
<comment type="caution">
    <text evidence="2">The sequence shown here is derived from an EMBL/GenBank/DDBJ whole genome shotgun (WGS) entry which is preliminary data.</text>
</comment>
<dbReference type="EMBL" id="WSZM01000138">
    <property type="protein sequence ID" value="KAF4040635.1"/>
    <property type="molecule type" value="Genomic_DNA"/>
</dbReference>